<dbReference type="PANTHER" id="PTHR12714:SF24">
    <property type="entry name" value="SLR1182 PROTEIN"/>
    <property type="match status" value="1"/>
</dbReference>
<dbReference type="Pfam" id="PF04191">
    <property type="entry name" value="PEMT"/>
    <property type="match status" value="1"/>
</dbReference>
<protein>
    <submittedName>
        <fullName evidence="6">Protein-S-isoprenylcysteine methyltransferase</fullName>
    </submittedName>
</protein>
<evidence type="ECO:0000256" key="1">
    <source>
        <dbReference type="ARBA" id="ARBA00004127"/>
    </source>
</evidence>
<evidence type="ECO:0000256" key="4">
    <source>
        <dbReference type="ARBA" id="ARBA00023136"/>
    </source>
</evidence>
<comment type="subcellular location">
    <subcellularLocation>
        <location evidence="1">Endomembrane system</location>
        <topology evidence="1">Multi-pass membrane protein</topology>
    </subcellularLocation>
</comment>
<evidence type="ECO:0000313" key="7">
    <source>
        <dbReference type="Proteomes" id="UP000271624"/>
    </source>
</evidence>
<evidence type="ECO:0000256" key="5">
    <source>
        <dbReference type="SAM" id="Phobius"/>
    </source>
</evidence>
<dbReference type="GO" id="GO:0012505">
    <property type="term" value="C:endomembrane system"/>
    <property type="evidence" value="ECO:0007669"/>
    <property type="project" value="UniProtKB-SubCell"/>
</dbReference>
<dbReference type="AlphaFoldDB" id="A0A433V2Z4"/>
<name>A0A433V2Z4_9CYAN</name>
<reference evidence="6" key="2">
    <citation type="journal article" date="2019" name="Genome Biol. Evol.">
        <title>Day and night: Metabolic profiles and evolutionary relationships of six axenic non-marine cyanobacteria.</title>
        <authorList>
            <person name="Will S.E."/>
            <person name="Henke P."/>
            <person name="Boedeker C."/>
            <person name="Huang S."/>
            <person name="Brinkmann H."/>
            <person name="Rohde M."/>
            <person name="Jarek M."/>
            <person name="Friedl T."/>
            <person name="Seufert S."/>
            <person name="Schumacher M."/>
            <person name="Overmann J."/>
            <person name="Neumann-Schaal M."/>
            <person name="Petersen J."/>
        </authorList>
    </citation>
    <scope>NUCLEOTIDE SEQUENCE [LARGE SCALE GENOMIC DNA]</scope>
    <source>
        <strain evidence="6">PCC 7102</strain>
    </source>
</reference>
<keyword evidence="4 5" id="KW-0472">Membrane</keyword>
<dbReference type="GO" id="GO:0032259">
    <property type="term" value="P:methylation"/>
    <property type="evidence" value="ECO:0007669"/>
    <property type="project" value="UniProtKB-KW"/>
</dbReference>
<gene>
    <name evidence="6" type="ORF">DSM106972_075830</name>
</gene>
<dbReference type="Proteomes" id="UP000271624">
    <property type="component" value="Unassembled WGS sequence"/>
</dbReference>
<dbReference type="EMBL" id="RSCL01000024">
    <property type="protein sequence ID" value="RUT00455.1"/>
    <property type="molecule type" value="Genomic_DNA"/>
</dbReference>
<evidence type="ECO:0000313" key="6">
    <source>
        <dbReference type="EMBL" id="RUT00455.1"/>
    </source>
</evidence>
<keyword evidence="6" id="KW-0489">Methyltransferase</keyword>
<dbReference type="InterPro" id="IPR007318">
    <property type="entry name" value="Phopholipid_MeTrfase"/>
</dbReference>
<evidence type="ECO:0000256" key="3">
    <source>
        <dbReference type="ARBA" id="ARBA00022989"/>
    </source>
</evidence>
<keyword evidence="3 5" id="KW-1133">Transmembrane helix</keyword>
<keyword evidence="7" id="KW-1185">Reference proteome</keyword>
<comment type="caution">
    <text evidence="6">The sequence shown here is derived from an EMBL/GenBank/DDBJ whole genome shotgun (WGS) entry which is preliminary data.</text>
</comment>
<keyword evidence="6" id="KW-0808">Transferase</keyword>
<reference evidence="6" key="1">
    <citation type="submission" date="2018-12" db="EMBL/GenBank/DDBJ databases">
        <authorList>
            <person name="Will S."/>
            <person name="Neumann-Schaal M."/>
            <person name="Henke P."/>
        </authorList>
    </citation>
    <scope>NUCLEOTIDE SEQUENCE</scope>
    <source>
        <strain evidence="6">PCC 7102</strain>
    </source>
</reference>
<organism evidence="6 7">
    <name type="scientific">Dulcicalothrix desertica PCC 7102</name>
    <dbReference type="NCBI Taxonomy" id="232991"/>
    <lineage>
        <taxon>Bacteria</taxon>
        <taxon>Bacillati</taxon>
        <taxon>Cyanobacteriota</taxon>
        <taxon>Cyanophyceae</taxon>
        <taxon>Nostocales</taxon>
        <taxon>Calotrichaceae</taxon>
        <taxon>Dulcicalothrix</taxon>
    </lineage>
</organism>
<feature type="transmembrane region" description="Helical" evidence="5">
    <location>
        <begin position="100"/>
        <end position="130"/>
    </location>
</feature>
<dbReference type="PANTHER" id="PTHR12714">
    <property type="entry name" value="PROTEIN-S ISOPRENYLCYSTEINE O-METHYLTRANSFERASE"/>
    <property type="match status" value="1"/>
</dbReference>
<accession>A0A433V2Z4</accession>
<proteinExistence type="predicted"/>
<dbReference type="Gene3D" id="1.20.120.1630">
    <property type="match status" value="1"/>
</dbReference>
<evidence type="ECO:0000256" key="2">
    <source>
        <dbReference type="ARBA" id="ARBA00022692"/>
    </source>
</evidence>
<keyword evidence="2 5" id="KW-0812">Transmembrane</keyword>
<sequence>MEEKISDNPGVIAFPPVLYAGTLLIALLLNFVFPIDFLPRSVTVFLGTLLIICALLIAILAFRAMNRASTAINPSHPTTAIVSDGVFSLSRNPIYLSLTLLYIGISLLFSALWALLLLLPLLVIVQIGVVKREEIYLERKFGEEYLRYKSQVRRWV</sequence>
<feature type="transmembrane region" description="Helical" evidence="5">
    <location>
        <begin position="12"/>
        <end position="32"/>
    </location>
</feature>
<dbReference type="GO" id="GO:0008168">
    <property type="term" value="F:methyltransferase activity"/>
    <property type="evidence" value="ECO:0007669"/>
    <property type="project" value="UniProtKB-KW"/>
</dbReference>
<feature type="transmembrane region" description="Helical" evidence="5">
    <location>
        <begin position="44"/>
        <end position="65"/>
    </location>
</feature>
<dbReference type="OrthoDB" id="9782395at2"/>
<dbReference type="RefSeq" id="WP_127085662.1">
    <property type="nucleotide sequence ID" value="NZ_RSCL01000024.1"/>
</dbReference>